<evidence type="ECO:0000313" key="4">
    <source>
        <dbReference type="EMBL" id="MDX7922558.1"/>
    </source>
</evidence>
<feature type="transmembrane region" description="Helical" evidence="1">
    <location>
        <begin position="315"/>
        <end position="333"/>
    </location>
</feature>
<evidence type="ECO:0000256" key="1">
    <source>
        <dbReference type="SAM" id="Phobius"/>
    </source>
</evidence>
<reference evidence="4" key="1">
    <citation type="submission" date="2023-11" db="EMBL/GenBank/DDBJ databases">
        <title>WGS of Aeromonas in Northern Israel.</title>
        <authorList>
            <person name="Hershko Y."/>
        </authorList>
    </citation>
    <scope>NUCLEOTIDE SEQUENCE</scope>
    <source>
        <strain evidence="4">02297</strain>
    </source>
</reference>
<feature type="transmembrane region" description="Helical" evidence="1">
    <location>
        <begin position="354"/>
        <end position="372"/>
    </location>
</feature>
<dbReference type="GO" id="GO:0016020">
    <property type="term" value="C:membrane"/>
    <property type="evidence" value="ECO:0007669"/>
    <property type="project" value="TreeGrafter"/>
</dbReference>
<feature type="domain" description="Acyltransferase 3" evidence="2">
    <location>
        <begin position="16"/>
        <end position="328"/>
    </location>
</feature>
<keyword evidence="1" id="KW-0812">Transmembrane</keyword>
<evidence type="ECO:0000259" key="3">
    <source>
        <dbReference type="Pfam" id="PF19040"/>
    </source>
</evidence>
<comment type="caution">
    <text evidence="4">The sequence shown here is derived from an EMBL/GenBank/DDBJ whole genome shotgun (WGS) entry which is preliminary data.</text>
</comment>
<feature type="transmembrane region" description="Helical" evidence="1">
    <location>
        <begin position="232"/>
        <end position="248"/>
    </location>
</feature>
<keyword evidence="1" id="KW-1133">Transmembrane helix</keyword>
<dbReference type="Pfam" id="PF19040">
    <property type="entry name" value="SGNH"/>
    <property type="match status" value="1"/>
</dbReference>
<name>A0AAP6GCD7_AERME</name>
<dbReference type="GO" id="GO:0016747">
    <property type="term" value="F:acyltransferase activity, transferring groups other than amino-acyl groups"/>
    <property type="evidence" value="ECO:0007669"/>
    <property type="project" value="InterPro"/>
</dbReference>
<dbReference type="GO" id="GO:0009103">
    <property type="term" value="P:lipopolysaccharide biosynthetic process"/>
    <property type="evidence" value="ECO:0007669"/>
    <property type="project" value="TreeGrafter"/>
</dbReference>
<evidence type="ECO:0000259" key="2">
    <source>
        <dbReference type="Pfam" id="PF01757"/>
    </source>
</evidence>
<dbReference type="PANTHER" id="PTHR23028">
    <property type="entry name" value="ACETYLTRANSFERASE"/>
    <property type="match status" value="1"/>
</dbReference>
<proteinExistence type="predicted"/>
<dbReference type="InterPro" id="IPR002656">
    <property type="entry name" value="Acyl_transf_3_dom"/>
</dbReference>
<keyword evidence="4" id="KW-0012">Acyltransferase</keyword>
<protein>
    <submittedName>
        <fullName evidence="4">Acyltransferase family protein</fullName>
        <ecNumber evidence="4">2.3.1.-</ecNumber>
    </submittedName>
</protein>
<sequence>MLTPSIPVQPKSFRQDINGLRAWAVIAVVLYHFGVPGFAGGFIGVDVFFVISGFLMTRIIISGMEHGQFSLWGFYLARARRIIPALLVLCSTLLILGWFWLPSADYHMLATHAAAATTFVSNLQFWREAGYFDAASHEKWLLHTWSLSVEWQFYIILPLGVIWIWRMLGKRGTQVTLGVIGLLSFVLSIYATQRWPSAAFYLLPTRAWEMLAGGLVWWVIRSRAIPSQQARMMEAVGLIMIVIAIISFDAAMGWPGVHALLPTAGAMLVLAAGRQNSWFTDNFIARHLGASSYSIYLWHWPLVVILNYLGASNSATLIIAGIILSIIIGECSYRFVENPTRVALGKLGQYREPLFICIPATLIIIISCGIYLSQGANYPWRHGASSASSSYIDKYSRENYLSSAIRAEYRLECDFFDDEKYIAKNGDIAASCTQLQGNKRGVFLWGDSHAQALSYGLRQHLQSNTSLYQVATSACQPHLGSDTATKGEFKIACDRSNEFALHEIARLQPDVVIMVQKSEHEKNNYSAIVDHLYNQGIKNVVLLGPVPQWQPSLPRTIALRHFSTHEKMFNDNSFDSSLFNSDMKMKATFGDHPKSHYISLLDHLCNNSECLAKVDDDNMPLVWDYGHLSLSGSDFVVKEILLKDPVLSKYFQ</sequence>
<dbReference type="Proteomes" id="UP001285835">
    <property type="component" value="Unassembled WGS sequence"/>
</dbReference>
<keyword evidence="4" id="KW-0808">Transferase</keyword>
<feature type="transmembrane region" description="Helical" evidence="1">
    <location>
        <begin position="20"/>
        <end position="35"/>
    </location>
</feature>
<feature type="transmembrane region" description="Helical" evidence="1">
    <location>
        <begin position="198"/>
        <end position="220"/>
    </location>
</feature>
<dbReference type="AlphaFoldDB" id="A0AAP6GCD7"/>
<organism evidence="4 5">
    <name type="scientific">Aeromonas media</name>
    <dbReference type="NCBI Taxonomy" id="651"/>
    <lineage>
        <taxon>Bacteria</taxon>
        <taxon>Pseudomonadati</taxon>
        <taxon>Pseudomonadota</taxon>
        <taxon>Gammaproteobacteria</taxon>
        <taxon>Aeromonadales</taxon>
        <taxon>Aeromonadaceae</taxon>
        <taxon>Aeromonas</taxon>
    </lineage>
</organism>
<feature type="transmembrane region" description="Helical" evidence="1">
    <location>
        <begin position="82"/>
        <end position="101"/>
    </location>
</feature>
<feature type="transmembrane region" description="Helical" evidence="1">
    <location>
        <begin position="151"/>
        <end position="168"/>
    </location>
</feature>
<dbReference type="InterPro" id="IPR050879">
    <property type="entry name" value="Acyltransferase_3"/>
</dbReference>
<feature type="domain" description="SGNH" evidence="3">
    <location>
        <begin position="426"/>
        <end position="640"/>
    </location>
</feature>
<dbReference type="InterPro" id="IPR043968">
    <property type="entry name" value="SGNH"/>
</dbReference>
<dbReference type="EC" id="2.3.1.-" evidence="4"/>
<dbReference type="EMBL" id="JAWZXF010000011">
    <property type="protein sequence ID" value="MDX7922558.1"/>
    <property type="molecule type" value="Genomic_DNA"/>
</dbReference>
<dbReference type="Pfam" id="PF01757">
    <property type="entry name" value="Acyl_transf_3"/>
    <property type="match status" value="1"/>
</dbReference>
<gene>
    <name evidence="4" type="ORF">SJS82_11515</name>
</gene>
<dbReference type="PANTHER" id="PTHR23028:SF53">
    <property type="entry name" value="ACYL_TRANSF_3 DOMAIN-CONTAINING PROTEIN"/>
    <property type="match status" value="1"/>
</dbReference>
<dbReference type="RefSeq" id="WP_319917223.1">
    <property type="nucleotide sequence ID" value="NZ_JAWZXF010000011.1"/>
</dbReference>
<feature type="transmembrane region" description="Helical" evidence="1">
    <location>
        <begin position="175"/>
        <end position="192"/>
    </location>
</feature>
<keyword evidence="1" id="KW-0472">Membrane</keyword>
<feature type="transmembrane region" description="Helical" evidence="1">
    <location>
        <begin position="41"/>
        <end position="61"/>
    </location>
</feature>
<evidence type="ECO:0000313" key="5">
    <source>
        <dbReference type="Proteomes" id="UP001285835"/>
    </source>
</evidence>
<accession>A0AAP6GCD7</accession>